<keyword evidence="6 9" id="KW-0418">Kinase</keyword>
<dbReference type="GO" id="GO:0005524">
    <property type="term" value="F:ATP binding"/>
    <property type="evidence" value="ECO:0007669"/>
    <property type="project" value="UniProtKB-UniRule"/>
</dbReference>
<keyword evidence="4 9" id="KW-0808">Transferase</keyword>
<evidence type="ECO:0000256" key="10">
    <source>
        <dbReference type="SAM" id="MobiDB-lite"/>
    </source>
</evidence>
<gene>
    <name evidence="9 12" type="primary">gmk</name>
    <name evidence="12" type="ORF">Pla133_48160</name>
</gene>
<evidence type="ECO:0000256" key="7">
    <source>
        <dbReference type="ARBA" id="ARBA00022840"/>
    </source>
</evidence>
<evidence type="ECO:0000256" key="8">
    <source>
        <dbReference type="ARBA" id="ARBA00030128"/>
    </source>
</evidence>
<dbReference type="InterPro" id="IPR027417">
    <property type="entry name" value="P-loop_NTPase"/>
</dbReference>
<dbReference type="GO" id="GO:0005829">
    <property type="term" value="C:cytosol"/>
    <property type="evidence" value="ECO:0007669"/>
    <property type="project" value="TreeGrafter"/>
</dbReference>
<dbReference type="KEGG" id="pbap:Pla133_48160"/>
<dbReference type="FunFam" id="3.30.63.10:FF:000002">
    <property type="entry name" value="Guanylate kinase 1"/>
    <property type="match status" value="1"/>
</dbReference>
<evidence type="ECO:0000256" key="4">
    <source>
        <dbReference type="ARBA" id="ARBA00022679"/>
    </source>
</evidence>
<dbReference type="SMART" id="SM00072">
    <property type="entry name" value="GuKc"/>
    <property type="match status" value="1"/>
</dbReference>
<name>A0A518BRU2_9BACT</name>
<dbReference type="GO" id="GO:0004385">
    <property type="term" value="F:GMP kinase activity"/>
    <property type="evidence" value="ECO:0007669"/>
    <property type="project" value="UniProtKB-UniRule"/>
</dbReference>
<evidence type="ECO:0000313" key="13">
    <source>
        <dbReference type="Proteomes" id="UP000316921"/>
    </source>
</evidence>
<dbReference type="PANTHER" id="PTHR23117:SF13">
    <property type="entry name" value="GUANYLATE KINASE"/>
    <property type="match status" value="1"/>
</dbReference>
<dbReference type="Gene3D" id="3.30.63.10">
    <property type="entry name" value="Guanylate Kinase phosphate binding domain"/>
    <property type="match status" value="1"/>
</dbReference>
<evidence type="ECO:0000313" key="12">
    <source>
        <dbReference type="EMBL" id="QDU69695.1"/>
    </source>
</evidence>
<keyword evidence="9" id="KW-0963">Cytoplasm</keyword>
<evidence type="ECO:0000256" key="6">
    <source>
        <dbReference type="ARBA" id="ARBA00022777"/>
    </source>
</evidence>
<evidence type="ECO:0000256" key="2">
    <source>
        <dbReference type="ARBA" id="ARBA00012961"/>
    </source>
</evidence>
<evidence type="ECO:0000256" key="3">
    <source>
        <dbReference type="ARBA" id="ARBA00016296"/>
    </source>
</evidence>
<accession>A0A518BRU2</accession>
<dbReference type="PROSITE" id="PS50052">
    <property type="entry name" value="GUANYLATE_KINASE_2"/>
    <property type="match status" value="1"/>
</dbReference>
<evidence type="ECO:0000259" key="11">
    <source>
        <dbReference type="PROSITE" id="PS50052"/>
    </source>
</evidence>
<sequence>MSALYESRFGEPDPGDADKAPEPGRMLLISGPSGSGKSTICRRLLEDPRVVFSVSATTRPPRRGEVDGKHYHFLDKQRFIELQRAGAFIESAEVHGNMYGTLRAPMEEAIRRGKVYLVEIDVQGALQLRELGVDGIYVFVDVPDITELRRRLEERGTDSPEVIERRVRKAEDEREERRRYDHIVVNDDLEAAYARVQELAGLAPEGSGR</sequence>
<comment type="catalytic activity">
    <reaction evidence="9">
        <text>GMP + ATP = GDP + ADP</text>
        <dbReference type="Rhea" id="RHEA:20780"/>
        <dbReference type="ChEBI" id="CHEBI:30616"/>
        <dbReference type="ChEBI" id="CHEBI:58115"/>
        <dbReference type="ChEBI" id="CHEBI:58189"/>
        <dbReference type="ChEBI" id="CHEBI:456216"/>
        <dbReference type="EC" id="2.7.4.8"/>
    </reaction>
</comment>
<dbReference type="NCBIfam" id="TIGR03263">
    <property type="entry name" value="guanyl_kin"/>
    <property type="match status" value="1"/>
</dbReference>
<evidence type="ECO:0000256" key="9">
    <source>
        <dbReference type="HAMAP-Rule" id="MF_00328"/>
    </source>
</evidence>
<dbReference type="InterPro" id="IPR017665">
    <property type="entry name" value="Guanylate_kinase"/>
</dbReference>
<dbReference type="EMBL" id="CP036287">
    <property type="protein sequence ID" value="QDU69695.1"/>
    <property type="molecule type" value="Genomic_DNA"/>
</dbReference>
<dbReference type="HAMAP" id="MF_00328">
    <property type="entry name" value="Guanylate_kinase"/>
    <property type="match status" value="1"/>
</dbReference>
<dbReference type="RefSeq" id="WP_145069828.1">
    <property type="nucleotide sequence ID" value="NZ_CP036287.1"/>
</dbReference>
<dbReference type="EC" id="2.7.4.8" evidence="2 9"/>
<dbReference type="AlphaFoldDB" id="A0A518BRU2"/>
<feature type="domain" description="Guanylate kinase-like" evidence="11">
    <location>
        <begin position="24"/>
        <end position="201"/>
    </location>
</feature>
<feature type="binding site" evidence="9">
    <location>
        <begin position="31"/>
        <end position="38"/>
    </location>
    <ligand>
        <name>ATP</name>
        <dbReference type="ChEBI" id="CHEBI:30616"/>
    </ligand>
</feature>
<comment type="subcellular location">
    <subcellularLocation>
        <location evidence="9">Cytoplasm</location>
    </subcellularLocation>
</comment>
<organism evidence="12 13">
    <name type="scientific">Engelhardtia mirabilis</name>
    <dbReference type="NCBI Taxonomy" id="2528011"/>
    <lineage>
        <taxon>Bacteria</taxon>
        <taxon>Pseudomonadati</taxon>
        <taxon>Planctomycetota</taxon>
        <taxon>Planctomycetia</taxon>
        <taxon>Planctomycetia incertae sedis</taxon>
        <taxon>Engelhardtia</taxon>
    </lineage>
</organism>
<protein>
    <recommendedName>
        <fullName evidence="3 9">Guanylate kinase</fullName>
        <ecNumber evidence="2 9">2.7.4.8</ecNumber>
    </recommendedName>
    <alternativeName>
        <fullName evidence="8 9">GMP kinase</fullName>
    </alternativeName>
</protein>
<keyword evidence="5 9" id="KW-0547">Nucleotide-binding</keyword>
<proteinExistence type="inferred from homology"/>
<dbReference type="InterPro" id="IPR008144">
    <property type="entry name" value="Guanylate_kin-like_dom"/>
</dbReference>
<dbReference type="CDD" id="cd00071">
    <property type="entry name" value="GMPK"/>
    <property type="match status" value="1"/>
</dbReference>
<dbReference type="InterPro" id="IPR008145">
    <property type="entry name" value="GK/Ca_channel_bsu"/>
</dbReference>
<dbReference type="Pfam" id="PF00625">
    <property type="entry name" value="Guanylate_kin"/>
    <property type="match status" value="1"/>
</dbReference>
<dbReference type="PANTHER" id="PTHR23117">
    <property type="entry name" value="GUANYLATE KINASE-RELATED"/>
    <property type="match status" value="1"/>
</dbReference>
<feature type="compositionally biased region" description="Basic and acidic residues" evidence="10">
    <location>
        <begin position="8"/>
        <end position="22"/>
    </location>
</feature>
<dbReference type="SUPFAM" id="SSF52540">
    <property type="entry name" value="P-loop containing nucleoside triphosphate hydrolases"/>
    <property type="match status" value="1"/>
</dbReference>
<keyword evidence="13" id="KW-1185">Reference proteome</keyword>
<comment type="function">
    <text evidence="9">Essential for recycling GMP and indirectly, cGMP.</text>
</comment>
<dbReference type="PROSITE" id="PS00856">
    <property type="entry name" value="GUANYLATE_KINASE_1"/>
    <property type="match status" value="1"/>
</dbReference>
<comment type="similarity">
    <text evidence="1 9">Belongs to the guanylate kinase family.</text>
</comment>
<evidence type="ECO:0000256" key="1">
    <source>
        <dbReference type="ARBA" id="ARBA00005790"/>
    </source>
</evidence>
<dbReference type="InterPro" id="IPR020590">
    <property type="entry name" value="Guanylate_kinase_CS"/>
</dbReference>
<feature type="region of interest" description="Disordered" evidence="10">
    <location>
        <begin position="1"/>
        <end position="36"/>
    </location>
</feature>
<keyword evidence="7 9" id="KW-0067">ATP-binding</keyword>
<dbReference type="Proteomes" id="UP000316921">
    <property type="component" value="Chromosome"/>
</dbReference>
<reference evidence="12 13" key="1">
    <citation type="submission" date="2019-02" db="EMBL/GenBank/DDBJ databases">
        <title>Deep-cultivation of Planctomycetes and their phenomic and genomic characterization uncovers novel biology.</title>
        <authorList>
            <person name="Wiegand S."/>
            <person name="Jogler M."/>
            <person name="Boedeker C."/>
            <person name="Pinto D."/>
            <person name="Vollmers J."/>
            <person name="Rivas-Marin E."/>
            <person name="Kohn T."/>
            <person name="Peeters S.H."/>
            <person name="Heuer A."/>
            <person name="Rast P."/>
            <person name="Oberbeckmann S."/>
            <person name="Bunk B."/>
            <person name="Jeske O."/>
            <person name="Meyerdierks A."/>
            <person name="Storesund J.E."/>
            <person name="Kallscheuer N."/>
            <person name="Luecker S."/>
            <person name="Lage O.M."/>
            <person name="Pohl T."/>
            <person name="Merkel B.J."/>
            <person name="Hornburger P."/>
            <person name="Mueller R.-W."/>
            <person name="Bruemmer F."/>
            <person name="Labrenz M."/>
            <person name="Spormann A.M."/>
            <person name="Op den Camp H."/>
            <person name="Overmann J."/>
            <person name="Amann R."/>
            <person name="Jetten M.S.M."/>
            <person name="Mascher T."/>
            <person name="Medema M.H."/>
            <person name="Devos D.P."/>
            <person name="Kaster A.-K."/>
            <person name="Ovreas L."/>
            <person name="Rohde M."/>
            <person name="Galperin M.Y."/>
            <person name="Jogler C."/>
        </authorList>
    </citation>
    <scope>NUCLEOTIDE SEQUENCE [LARGE SCALE GENOMIC DNA]</scope>
    <source>
        <strain evidence="12 13">Pla133</strain>
    </source>
</reference>
<dbReference type="Gene3D" id="3.40.50.300">
    <property type="entry name" value="P-loop containing nucleotide triphosphate hydrolases"/>
    <property type="match status" value="1"/>
</dbReference>
<evidence type="ECO:0000256" key="5">
    <source>
        <dbReference type="ARBA" id="ARBA00022741"/>
    </source>
</evidence>